<dbReference type="PROSITE" id="PS51729">
    <property type="entry name" value="GNAT_YJDJ"/>
    <property type="match status" value="1"/>
</dbReference>
<dbReference type="InterPro" id="IPR045057">
    <property type="entry name" value="Gcn5-rel_NAT"/>
</dbReference>
<dbReference type="Pfam" id="PF14542">
    <property type="entry name" value="Acetyltransf_CG"/>
    <property type="match status" value="1"/>
</dbReference>
<dbReference type="Gene3D" id="3.40.630.30">
    <property type="match status" value="1"/>
</dbReference>
<gene>
    <name evidence="2" type="ORF">WDS16_18160</name>
</gene>
<keyword evidence="3" id="KW-1185">Reference proteome</keyword>
<dbReference type="InterPro" id="IPR016181">
    <property type="entry name" value="Acyl_CoA_acyltransferase"/>
</dbReference>
<dbReference type="InterPro" id="IPR031165">
    <property type="entry name" value="GNAT_YJDJ"/>
</dbReference>
<name>A0ABZ2PEI0_9NOCA</name>
<dbReference type="EMBL" id="CP147846">
    <property type="protein sequence ID" value="WXG67167.1"/>
    <property type="molecule type" value="Genomic_DNA"/>
</dbReference>
<evidence type="ECO:0000313" key="2">
    <source>
        <dbReference type="EMBL" id="WXG67167.1"/>
    </source>
</evidence>
<protein>
    <submittedName>
        <fullName evidence="2">GNAT family N-acetyltransferase</fullName>
        <ecNumber evidence="2">2.3.1.-</ecNumber>
    </submittedName>
</protein>
<dbReference type="GO" id="GO:0016746">
    <property type="term" value="F:acyltransferase activity"/>
    <property type="evidence" value="ECO:0007669"/>
    <property type="project" value="UniProtKB-KW"/>
</dbReference>
<feature type="domain" description="N-acetyltransferase" evidence="1">
    <location>
        <begin position="11"/>
        <end position="105"/>
    </location>
</feature>
<reference evidence="2 3" key="1">
    <citation type="submission" date="2024-03" db="EMBL/GenBank/DDBJ databases">
        <title>Natural products discovery in diverse microorganisms through a two-stage MS feature dereplication strategy.</title>
        <authorList>
            <person name="Zhang R."/>
        </authorList>
    </citation>
    <scope>NUCLEOTIDE SEQUENCE [LARGE SCALE GENOMIC DNA]</scope>
    <source>
        <strain evidence="2 3">18930</strain>
    </source>
</reference>
<dbReference type="PANTHER" id="PTHR31435">
    <property type="entry name" value="PROTEIN NATD1"/>
    <property type="match status" value="1"/>
</dbReference>
<evidence type="ECO:0000313" key="3">
    <source>
        <dbReference type="Proteomes" id="UP001432000"/>
    </source>
</evidence>
<dbReference type="SUPFAM" id="SSF55729">
    <property type="entry name" value="Acyl-CoA N-acyltransferases (Nat)"/>
    <property type="match status" value="1"/>
</dbReference>
<evidence type="ECO:0000259" key="1">
    <source>
        <dbReference type="PROSITE" id="PS51729"/>
    </source>
</evidence>
<proteinExistence type="predicted"/>
<sequence length="107" mass="11852">MLASTPSADVSINTDQNRFELRLNGDLVGIVGFYEVEAPVKRGRTHVVSFMHTVVTEDFGHQGLAAILVRRSLDSARSYGWKVKPVCTYVQRFVAANPDYADLVVPL</sequence>
<accession>A0ABZ2PEI0</accession>
<dbReference type="EC" id="2.3.1.-" evidence="2"/>
<keyword evidence="2" id="KW-0012">Acyltransferase</keyword>
<dbReference type="RefSeq" id="WP_338886589.1">
    <property type="nucleotide sequence ID" value="NZ_CP147846.1"/>
</dbReference>
<organism evidence="2 3">
    <name type="scientific">Rhodococcus sovatensis</name>
    <dbReference type="NCBI Taxonomy" id="1805840"/>
    <lineage>
        <taxon>Bacteria</taxon>
        <taxon>Bacillati</taxon>
        <taxon>Actinomycetota</taxon>
        <taxon>Actinomycetes</taxon>
        <taxon>Mycobacteriales</taxon>
        <taxon>Nocardiaceae</taxon>
        <taxon>Rhodococcus</taxon>
    </lineage>
</organism>
<dbReference type="Proteomes" id="UP001432000">
    <property type="component" value="Chromosome"/>
</dbReference>
<keyword evidence="2" id="KW-0808">Transferase</keyword>
<dbReference type="PANTHER" id="PTHR31435:SF10">
    <property type="entry name" value="BSR4717 PROTEIN"/>
    <property type="match status" value="1"/>
</dbReference>